<proteinExistence type="predicted"/>
<name>A0A9I9EB08_CUCME</name>
<dbReference type="EnsemblPlants" id="MELO3C031311.2.1">
    <property type="protein sequence ID" value="MELO3C031311.2.1"/>
    <property type="gene ID" value="MELO3C031311.2"/>
</dbReference>
<reference evidence="1" key="1">
    <citation type="submission" date="2023-03" db="UniProtKB">
        <authorList>
            <consortium name="EnsemblPlants"/>
        </authorList>
    </citation>
    <scope>IDENTIFICATION</scope>
</reference>
<protein>
    <submittedName>
        <fullName evidence="1">Uncharacterized protein</fullName>
    </submittedName>
</protein>
<evidence type="ECO:0000313" key="1">
    <source>
        <dbReference type="EnsemblPlants" id="MELO3C031311.2.1"/>
    </source>
</evidence>
<organism evidence="1">
    <name type="scientific">Cucumis melo</name>
    <name type="common">Muskmelon</name>
    <dbReference type="NCBI Taxonomy" id="3656"/>
    <lineage>
        <taxon>Eukaryota</taxon>
        <taxon>Viridiplantae</taxon>
        <taxon>Streptophyta</taxon>
        <taxon>Embryophyta</taxon>
        <taxon>Tracheophyta</taxon>
        <taxon>Spermatophyta</taxon>
        <taxon>Magnoliopsida</taxon>
        <taxon>eudicotyledons</taxon>
        <taxon>Gunneridae</taxon>
        <taxon>Pentapetalae</taxon>
        <taxon>rosids</taxon>
        <taxon>fabids</taxon>
        <taxon>Cucurbitales</taxon>
        <taxon>Cucurbitaceae</taxon>
        <taxon>Benincaseae</taxon>
        <taxon>Cucumis</taxon>
    </lineage>
</organism>
<dbReference type="Gramene" id="MELO3C031311.2.1">
    <property type="protein sequence ID" value="MELO3C031311.2.1"/>
    <property type="gene ID" value="MELO3C031311.2"/>
</dbReference>
<dbReference type="AlphaFoldDB" id="A0A9I9EB08"/>
<accession>A0A9I9EB08</accession>
<sequence>HTTLSPEIRTSLKEDLCWHLLLDSGHTQISGLFGQKGNPSTWEDKFHTRKELILMATHKNLVPPECQIQLLQLQSTSTRLANSVYCTRTQTRSTQSPIALLGGQSPNSLKGLIQGFIKQEGNKLTCFLGSVSRSPQLSVILYLENNEEDFVVPRSLEEELVLQRVENANLRKNSGLGDTMDDKMLEMIHDLHGPMMSSRNLGPENCSRSFLNVNQANNTNESCIGEQEVVSIDPDIQSFSTKTKGQGSTRKVGLEKYVQANGSIPITICKNSSKLNSQIEKEVR</sequence>